<accession>R0M637</accession>
<organism evidence="2 3">
    <name type="scientific">Anas platyrhynchos</name>
    <name type="common">Mallard</name>
    <name type="synonym">Anas boschas</name>
    <dbReference type="NCBI Taxonomy" id="8839"/>
    <lineage>
        <taxon>Eukaryota</taxon>
        <taxon>Metazoa</taxon>
        <taxon>Chordata</taxon>
        <taxon>Craniata</taxon>
        <taxon>Vertebrata</taxon>
        <taxon>Euteleostomi</taxon>
        <taxon>Archelosauria</taxon>
        <taxon>Archosauria</taxon>
        <taxon>Dinosauria</taxon>
        <taxon>Saurischia</taxon>
        <taxon>Theropoda</taxon>
        <taxon>Coelurosauria</taxon>
        <taxon>Aves</taxon>
        <taxon>Neognathae</taxon>
        <taxon>Galloanserae</taxon>
        <taxon>Anseriformes</taxon>
        <taxon>Anatidae</taxon>
        <taxon>Anatinae</taxon>
        <taxon>Anas</taxon>
    </lineage>
</organism>
<keyword evidence="3" id="KW-1185">Reference proteome</keyword>
<feature type="region of interest" description="Disordered" evidence="1">
    <location>
        <begin position="165"/>
        <end position="192"/>
    </location>
</feature>
<sequence>MVSAEVKLGWDSQRSSFTSLASGFLFGTYVPGATSLPRLELLQPVTSQVFIQRNPNLDSVSVRLRNVRGHPEIAAKASMKMKGLGLSAGKPARFRVAVSSTVSRQSKRAQPNCHGTTSWRRSGGGGDALRDQGCLSPPALLLLSAHPSGAIPHLRGAAEAEAAPRRCPPASCPAAPLRLPRQGTRQQKEATAMSTLKDGFGVPTAERSYRSGKQLQQHLQKCHPSTAPATVVVWLRALGAQLGTTSSVRKASGQEGCVAKQSRCSERVDRASSSALPPVGSRRAASHTATSALLSSPGGSF</sequence>
<feature type="compositionally biased region" description="Low complexity" evidence="1">
    <location>
        <begin position="281"/>
        <end position="301"/>
    </location>
</feature>
<gene>
    <name evidence="2" type="ORF">Anapl_07580</name>
</gene>
<proteinExistence type="predicted"/>
<feature type="compositionally biased region" description="Low complexity" evidence="1">
    <location>
        <begin position="172"/>
        <end position="181"/>
    </location>
</feature>
<evidence type="ECO:0000256" key="1">
    <source>
        <dbReference type="SAM" id="MobiDB-lite"/>
    </source>
</evidence>
<feature type="region of interest" description="Disordered" evidence="1">
    <location>
        <begin position="263"/>
        <end position="301"/>
    </location>
</feature>
<evidence type="ECO:0000313" key="2">
    <source>
        <dbReference type="EMBL" id="EOB08103.1"/>
    </source>
</evidence>
<dbReference type="EMBL" id="KB742477">
    <property type="protein sequence ID" value="EOB08103.1"/>
    <property type="molecule type" value="Genomic_DNA"/>
</dbReference>
<name>R0M637_ANAPL</name>
<feature type="region of interest" description="Disordered" evidence="1">
    <location>
        <begin position="103"/>
        <end position="130"/>
    </location>
</feature>
<protein>
    <submittedName>
        <fullName evidence="2">Uncharacterized protein</fullName>
    </submittedName>
</protein>
<dbReference type="AlphaFoldDB" id="R0M637"/>
<evidence type="ECO:0000313" key="3">
    <source>
        <dbReference type="Proteomes" id="UP000296049"/>
    </source>
</evidence>
<reference evidence="3" key="1">
    <citation type="journal article" date="2013" name="Nat. Genet.">
        <title>The duck genome and transcriptome provide insight into an avian influenza virus reservoir species.</title>
        <authorList>
            <person name="Huang Y."/>
            <person name="Li Y."/>
            <person name="Burt D.W."/>
            <person name="Chen H."/>
            <person name="Zhang Y."/>
            <person name="Qian W."/>
            <person name="Kim H."/>
            <person name="Gan S."/>
            <person name="Zhao Y."/>
            <person name="Li J."/>
            <person name="Yi K."/>
            <person name="Feng H."/>
            <person name="Zhu P."/>
            <person name="Li B."/>
            <person name="Liu Q."/>
            <person name="Fairley S."/>
            <person name="Magor K.E."/>
            <person name="Du Z."/>
            <person name="Hu X."/>
            <person name="Goodman L."/>
            <person name="Tafer H."/>
            <person name="Vignal A."/>
            <person name="Lee T."/>
            <person name="Kim K.W."/>
            <person name="Sheng Z."/>
            <person name="An Y."/>
            <person name="Searle S."/>
            <person name="Herrero J."/>
            <person name="Groenen M.A."/>
            <person name="Crooijmans R.P."/>
            <person name="Faraut T."/>
            <person name="Cai Q."/>
            <person name="Webster R.G."/>
            <person name="Aldridge J.R."/>
            <person name="Warren W.C."/>
            <person name="Bartschat S."/>
            <person name="Kehr S."/>
            <person name="Marz M."/>
            <person name="Stadler P.F."/>
            <person name="Smith J."/>
            <person name="Kraus R.H."/>
            <person name="Zhao Y."/>
            <person name="Ren L."/>
            <person name="Fei J."/>
            <person name="Morisson M."/>
            <person name="Kaiser P."/>
            <person name="Griffin D.K."/>
            <person name="Rao M."/>
            <person name="Pitel F."/>
            <person name="Wang J."/>
            <person name="Li N."/>
        </authorList>
    </citation>
    <scope>NUCLEOTIDE SEQUENCE [LARGE SCALE GENOMIC DNA]</scope>
</reference>
<dbReference type="Proteomes" id="UP000296049">
    <property type="component" value="Unassembled WGS sequence"/>
</dbReference>